<dbReference type="PANTHER" id="PTHR30055:SF226">
    <property type="entry name" value="HTH-TYPE TRANSCRIPTIONAL REGULATOR PKSA"/>
    <property type="match status" value="1"/>
</dbReference>
<feature type="DNA-binding region" description="H-T-H motif" evidence="5">
    <location>
        <begin position="32"/>
        <end position="51"/>
    </location>
</feature>
<evidence type="ECO:0000256" key="3">
    <source>
        <dbReference type="ARBA" id="ARBA00023125"/>
    </source>
</evidence>
<dbReference type="InterPro" id="IPR050109">
    <property type="entry name" value="HTH-type_TetR-like_transc_reg"/>
</dbReference>
<accession>A0A917I4F1</accession>
<dbReference type="SUPFAM" id="SSF46689">
    <property type="entry name" value="Homeodomain-like"/>
    <property type="match status" value="1"/>
</dbReference>
<name>A0A917I4F1_9HYPH</name>
<evidence type="ECO:0000313" key="7">
    <source>
        <dbReference type="EMBL" id="GGH09298.1"/>
    </source>
</evidence>
<keyword evidence="2" id="KW-0805">Transcription regulation</keyword>
<reference evidence="7" key="2">
    <citation type="submission" date="2020-09" db="EMBL/GenBank/DDBJ databases">
        <authorList>
            <person name="Sun Q."/>
            <person name="Zhou Y."/>
        </authorList>
    </citation>
    <scope>NUCLEOTIDE SEQUENCE</scope>
    <source>
        <strain evidence="7">CGMCC 1.12214</strain>
    </source>
</reference>
<evidence type="ECO:0000313" key="8">
    <source>
        <dbReference type="Proteomes" id="UP000603912"/>
    </source>
</evidence>
<gene>
    <name evidence="7" type="ORF">GCM10007036_05270</name>
</gene>
<dbReference type="Pfam" id="PF00440">
    <property type="entry name" value="TetR_N"/>
    <property type="match status" value="1"/>
</dbReference>
<dbReference type="Pfam" id="PF13977">
    <property type="entry name" value="TetR_C_6"/>
    <property type="match status" value="1"/>
</dbReference>
<keyword evidence="3 5" id="KW-0238">DNA-binding</keyword>
<dbReference type="Gene3D" id="1.10.357.10">
    <property type="entry name" value="Tetracycline Repressor, domain 2"/>
    <property type="match status" value="1"/>
</dbReference>
<keyword evidence="8" id="KW-1185">Reference proteome</keyword>
<proteinExistence type="predicted"/>
<dbReference type="PRINTS" id="PR00455">
    <property type="entry name" value="HTHTETR"/>
</dbReference>
<dbReference type="EMBL" id="BMES01000001">
    <property type="protein sequence ID" value="GGH09298.1"/>
    <property type="molecule type" value="Genomic_DNA"/>
</dbReference>
<dbReference type="InterPro" id="IPR039538">
    <property type="entry name" value="BetI_C"/>
</dbReference>
<dbReference type="InterPro" id="IPR009057">
    <property type="entry name" value="Homeodomain-like_sf"/>
</dbReference>
<dbReference type="InterPro" id="IPR036271">
    <property type="entry name" value="Tet_transcr_reg_TetR-rel_C_sf"/>
</dbReference>
<evidence type="ECO:0000259" key="6">
    <source>
        <dbReference type="PROSITE" id="PS50977"/>
    </source>
</evidence>
<organism evidence="7 8">
    <name type="scientific">Alsobacter metallidurans</name>
    <dbReference type="NCBI Taxonomy" id="340221"/>
    <lineage>
        <taxon>Bacteria</taxon>
        <taxon>Pseudomonadati</taxon>
        <taxon>Pseudomonadota</taxon>
        <taxon>Alphaproteobacteria</taxon>
        <taxon>Hyphomicrobiales</taxon>
        <taxon>Alsobacteraceae</taxon>
        <taxon>Alsobacter</taxon>
    </lineage>
</organism>
<dbReference type="GO" id="GO:0000976">
    <property type="term" value="F:transcription cis-regulatory region binding"/>
    <property type="evidence" value="ECO:0007669"/>
    <property type="project" value="TreeGrafter"/>
</dbReference>
<evidence type="ECO:0000256" key="2">
    <source>
        <dbReference type="ARBA" id="ARBA00023015"/>
    </source>
</evidence>
<keyword evidence="1" id="KW-0678">Repressor</keyword>
<protein>
    <recommendedName>
        <fullName evidence="6">HTH tetR-type domain-containing protein</fullName>
    </recommendedName>
</protein>
<dbReference type="SUPFAM" id="SSF48498">
    <property type="entry name" value="Tetracyclin repressor-like, C-terminal domain"/>
    <property type="match status" value="1"/>
</dbReference>
<feature type="domain" description="HTH tetR-type" evidence="6">
    <location>
        <begin position="9"/>
        <end position="69"/>
    </location>
</feature>
<dbReference type="InterPro" id="IPR001647">
    <property type="entry name" value="HTH_TetR"/>
</dbReference>
<sequence>MSTALKDAAERHSRILDAAERCFVRSGFHRTTMQDVAAEAQMSAGNLYRYFPSKDAIVAGLSERDRNELAADFTAPAGPVDFFGFLEALGRKHFVEAPREKAVMLLEIWAESTRNPAVRDCCGAIDGLLQTMMLDLIAAGKNSGAVVASVDPAFALRVLFTMADGLFKRRALEPGFDGEQELANAMAVFRAVFTGQIQPTTSAPSGVSA</sequence>
<reference evidence="7" key="1">
    <citation type="journal article" date="2014" name="Int. J. Syst. Evol. Microbiol.">
        <title>Complete genome sequence of Corynebacterium casei LMG S-19264T (=DSM 44701T), isolated from a smear-ripened cheese.</title>
        <authorList>
            <consortium name="US DOE Joint Genome Institute (JGI-PGF)"/>
            <person name="Walter F."/>
            <person name="Albersmeier A."/>
            <person name="Kalinowski J."/>
            <person name="Ruckert C."/>
        </authorList>
    </citation>
    <scope>NUCLEOTIDE SEQUENCE</scope>
    <source>
        <strain evidence="7">CGMCC 1.12214</strain>
    </source>
</reference>
<dbReference type="PANTHER" id="PTHR30055">
    <property type="entry name" value="HTH-TYPE TRANSCRIPTIONAL REGULATOR RUTR"/>
    <property type="match status" value="1"/>
</dbReference>
<dbReference type="PROSITE" id="PS50977">
    <property type="entry name" value="HTH_TETR_2"/>
    <property type="match status" value="1"/>
</dbReference>
<dbReference type="RefSeq" id="WP_188516173.1">
    <property type="nucleotide sequence ID" value="NZ_BMES01000001.1"/>
</dbReference>
<evidence type="ECO:0000256" key="1">
    <source>
        <dbReference type="ARBA" id="ARBA00022491"/>
    </source>
</evidence>
<dbReference type="GO" id="GO:0003700">
    <property type="term" value="F:DNA-binding transcription factor activity"/>
    <property type="evidence" value="ECO:0007669"/>
    <property type="project" value="TreeGrafter"/>
</dbReference>
<dbReference type="AlphaFoldDB" id="A0A917I4F1"/>
<evidence type="ECO:0000256" key="4">
    <source>
        <dbReference type="ARBA" id="ARBA00023163"/>
    </source>
</evidence>
<comment type="caution">
    <text evidence="7">The sequence shown here is derived from an EMBL/GenBank/DDBJ whole genome shotgun (WGS) entry which is preliminary data.</text>
</comment>
<keyword evidence="4" id="KW-0804">Transcription</keyword>
<evidence type="ECO:0000256" key="5">
    <source>
        <dbReference type="PROSITE-ProRule" id="PRU00335"/>
    </source>
</evidence>
<dbReference type="Proteomes" id="UP000603912">
    <property type="component" value="Unassembled WGS sequence"/>
</dbReference>